<accession>A0ACC0IP44</accession>
<gene>
    <name evidence="1" type="ORF">LOK49_LG02G03033</name>
</gene>
<proteinExistence type="predicted"/>
<sequence length="266" mass="29889">MPASETIHVTGGTSDDDDASLSLEIKLEKGTKQVLEVESQREGMSWVESASEGGRPSGMVSKRKSGKPSRELGPLDLRRRLWLYSVLTKNIRHWSLAEIVFVANDVSEKVDFVKCMRVASVSVLTLLEIGVNGTSNSHIVQSVRDRCDGYGVDVGGAEGGCDDKSNNLSSGLKIMSMIRRVKEKSRREYKMCDYKYLDIFGRGKLSDKVRICKSTEPGVIYTVEDIDVEHKTWNGFGMSRRHIVWYMLKYEDMQLLKKMYSLDGDG</sequence>
<protein>
    <submittedName>
        <fullName evidence="1">Uncharacterized protein</fullName>
    </submittedName>
</protein>
<dbReference type="EMBL" id="CM045760">
    <property type="protein sequence ID" value="KAI8027128.1"/>
    <property type="molecule type" value="Genomic_DNA"/>
</dbReference>
<comment type="caution">
    <text evidence="1">The sequence shown here is derived from an EMBL/GenBank/DDBJ whole genome shotgun (WGS) entry which is preliminary data.</text>
</comment>
<keyword evidence="2" id="KW-1185">Reference proteome</keyword>
<organism evidence="1 2">
    <name type="scientific">Camellia lanceoleosa</name>
    <dbReference type="NCBI Taxonomy" id="1840588"/>
    <lineage>
        <taxon>Eukaryota</taxon>
        <taxon>Viridiplantae</taxon>
        <taxon>Streptophyta</taxon>
        <taxon>Embryophyta</taxon>
        <taxon>Tracheophyta</taxon>
        <taxon>Spermatophyta</taxon>
        <taxon>Magnoliopsida</taxon>
        <taxon>eudicotyledons</taxon>
        <taxon>Gunneridae</taxon>
        <taxon>Pentapetalae</taxon>
        <taxon>asterids</taxon>
        <taxon>Ericales</taxon>
        <taxon>Theaceae</taxon>
        <taxon>Camellia</taxon>
    </lineage>
</organism>
<evidence type="ECO:0000313" key="1">
    <source>
        <dbReference type="EMBL" id="KAI8027128.1"/>
    </source>
</evidence>
<reference evidence="1 2" key="1">
    <citation type="journal article" date="2022" name="Plant J.">
        <title>Chromosome-level genome of Camellia lanceoleosa provides a valuable resource for understanding genome evolution and self-incompatibility.</title>
        <authorList>
            <person name="Gong W."/>
            <person name="Xiao S."/>
            <person name="Wang L."/>
            <person name="Liao Z."/>
            <person name="Chang Y."/>
            <person name="Mo W."/>
            <person name="Hu G."/>
            <person name="Li W."/>
            <person name="Zhao G."/>
            <person name="Zhu H."/>
            <person name="Hu X."/>
            <person name="Ji K."/>
            <person name="Xiang X."/>
            <person name="Song Q."/>
            <person name="Yuan D."/>
            <person name="Jin S."/>
            <person name="Zhang L."/>
        </authorList>
    </citation>
    <scope>NUCLEOTIDE SEQUENCE [LARGE SCALE GENOMIC DNA]</scope>
    <source>
        <strain evidence="1">SQ_2022a</strain>
    </source>
</reference>
<dbReference type="Proteomes" id="UP001060215">
    <property type="component" value="Chromosome 3"/>
</dbReference>
<name>A0ACC0IP44_9ERIC</name>
<evidence type="ECO:0000313" key="2">
    <source>
        <dbReference type="Proteomes" id="UP001060215"/>
    </source>
</evidence>